<dbReference type="Pfam" id="PF00425">
    <property type="entry name" value="Chorismate_bind"/>
    <property type="match status" value="1"/>
</dbReference>
<name>A0A549YMA7_9BACI</name>
<feature type="domain" description="Chorismate-utilising enzyme C-terminal" evidence="5">
    <location>
        <begin position="199"/>
        <end position="451"/>
    </location>
</feature>
<dbReference type="RefSeq" id="WP_142791907.1">
    <property type="nucleotide sequence ID" value="NZ_VJMZ01000001.1"/>
</dbReference>
<reference evidence="6 7" key="1">
    <citation type="submission" date="2019-07" db="EMBL/GenBank/DDBJ databases">
        <title>Genomic analysis of Lentibacillus sp. NKC851-2.</title>
        <authorList>
            <person name="Oh Y.J."/>
        </authorList>
    </citation>
    <scope>NUCLEOTIDE SEQUENCE [LARGE SCALE GENOMIC DNA]</scope>
    <source>
        <strain evidence="6 7">NKC851-2</strain>
    </source>
</reference>
<evidence type="ECO:0000256" key="3">
    <source>
        <dbReference type="ARBA" id="ARBA00023235"/>
    </source>
</evidence>
<dbReference type="UniPathway" id="UPA00079"/>
<comment type="cofactor">
    <cofactor evidence="4">
        <name>Mg(2+)</name>
        <dbReference type="ChEBI" id="CHEBI:18420"/>
    </cofactor>
</comment>
<dbReference type="EC" id="5.4.4.2" evidence="4"/>
<feature type="binding site" evidence="4">
    <location>
        <position position="447"/>
    </location>
    <ligand>
        <name>Mg(2+)</name>
        <dbReference type="ChEBI" id="CHEBI:18420"/>
    </ligand>
</feature>
<organism evidence="6 7">
    <name type="scientific">Lentibacillus cibarius</name>
    <dbReference type="NCBI Taxonomy" id="2583219"/>
    <lineage>
        <taxon>Bacteria</taxon>
        <taxon>Bacillati</taxon>
        <taxon>Bacillota</taxon>
        <taxon>Bacilli</taxon>
        <taxon>Bacillales</taxon>
        <taxon>Bacillaceae</taxon>
        <taxon>Lentibacillus</taxon>
    </lineage>
</organism>
<keyword evidence="4" id="KW-0460">Magnesium</keyword>
<dbReference type="PANTHER" id="PTHR42839:SF1">
    <property type="entry name" value="ISOCHORISMATE SYNTHASE MENF"/>
    <property type="match status" value="1"/>
</dbReference>
<comment type="function">
    <text evidence="4">Catalyzes the conversion of chorismate to isochorismate.</text>
</comment>
<dbReference type="AlphaFoldDB" id="A0A549YMA7"/>
<gene>
    <name evidence="4" type="primary">menF</name>
    <name evidence="6" type="ORF">FH966_15610</name>
</gene>
<feature type="active site" description="Proton donor" evidence="4">
    <location>
        <position position="268"/>
    </location>
</feature>
<comment type="catalytic activity">
    <reaction evidence="1 4">
        <text>chorismate = isochorismate</text>
        <dbReference type="Rhea" id="RHEA:18985"/>
        <dbReference type="ChEBI" id="CHEBI:29748"/>
        <dbReference type="ChEBI" id="CHEBI:29780"/>
        <dbReference type="EC" id="5.4.4.2"/>
    </reaction>
</comment>
<dbReference type="Gene3D" id="3.60.120.10">
    <property type="entry name" value="Anthranilate synthase"/>
    <property type="match status" value="1"/>
</dbReference>
<dbReference type="UniPathway" id="UPA01057">
    <property type="reaction ID" value="UER00163"/>
</dbReference>
<dbReference type="HAMAP" id="MF_01935">
    <property type="entry name" value="MenF"/>
    <property type="match status" value="1"/>
</dbReference>
<evidence type="ECO:0000313" key="6">
    <source>
        <dbReference type="EMBL" id="TRM13018.1"/>
    </source>
</evidence>
<dbReference type="GO" id="GO:0009697">
    <property type="term" value="P:salicylic acid biosynthetic process"/>
    <property type="evidence" value="ECO:0007669"/>
    <property type="project" value="TreeGrafter"/>
</dbReference>
<dbReference type="PANTHER" id="PTHR42839">
    <property type="entry name" value="ISOCHORISMATE SYNTHASE ENTC"/>
    <property type="match status" value="1"/>
</dbReference>
<keyword evidence="4" id="KW-0474">Menaquinone biosynthesis</keyword>
<dbReference type="InterPro" id="IPR005801">
    <property type="entry name" value="ADC_synthase"/>
</dbReference>
<evidence type="ECO:0000313" key="7">
    <source>
        <dbReference type="Proteomes" id="UP000319280"/>
    </source>
</evidence>
<dbReference type="GO" id="GO:0008909">
    <property type="term" value="F:isochorismate synthase activity"/>
    <property type="evidence" value="ECO:0007669"/>
    <property type="project" value="UniProtKB-UniRule"/>
</dbReference>
<comment type="pathway">
    <text evidence="4">Quinol/quinone metabolism; 1,4-dihydroxy-2-naphthoate biosynthesis; 1,4-dihydroxy-2-naphthoate from chorismate: step 1/7.</text>
</comment>
<dbReference type="SUPFAM" id="SSF56322">
    <property type="entry name" value="ADC synthase"/>
    <property type="match status" value="1"/>
</dbReference>
<dbReference type="NCBIfam" id="TIGR00543">
    <property type="entry name" value="isochor_syn"/>
    <property type="match status" value="1"/>
</dbReference>
<dbReference type="InterPro" id="IPR034681">
    <property type="entry name" value="MenF"/>
</dbReference>
<feature type="binding site" evidence="4">
    <location>
        <position position="312"/>
    </location>
    <ligand>
        <name>Mg(2+)</name>
        <dbReference type="ChEBI" id="CHEBI:18420"/>
    </ligand>
</feature>
<evidence type="ECO:0000256" key="2">
    <source>
        <dbReference type="ARBA" id="ARBA00005297"/>
    </source>
</evidence>
<dbReference type="GO" id="GO:0000287">
    <property type="term" value="F:magnesium ion binding"/>
    <property type="evidence" value="ECO:0007669"/>
    <property type="project" value="UniProtKB-UniRule"/>
</dbReference>
<sequence>MIEVKLKSFESLLSKAITKAKTTEYNQLVSMTEEIHEVDPVRFFASAKTLSMDRVFWTSTSEQFSIVGVGCAWNIELEENRTETIENHWQQLLDEAIIDNPYQVPGTGVVGLGGMSFDPSVRKSSLWNKFSHRSFQVPNVLLTKHNARNYLTINLQVKANDDLQELTEWVEQSKDILVNSSERLPECAGIARQQEIAPDKWKQTVKLAADKIKAHAAQKIVLARELRVTMTDDVQVASILRNLLEKQPDSYVFAVERAGDCFVGASPERLVKQDNNQLFSVCLAGTAPRGKTEAEDREIGENLLHDDKNRSEHDFVVKMIRQSMEAYCDAVHVPETPVIHPFRNLQHLYTPVTAQLKRGYSIFDIIEKLHPTPALGGVPREASKDFIRKHEQLDRGWYGAPVGWFDSNRNGEFAVAIRSGLVQGDKVSLFAGCGVVKDSDPEAEYKETMIKFRPMLSALEGRQ</sequence>
<dbReference type="Proteomes" id="UP000319280">
    <property type="component" value="Unassembled WGS sequence"/>
</dbReference>
<dbReference type="InterPro" id="IPR015890">
    <property type="entry name" value="Chorismate_C"/>
</dbReference>
<dbReference type="InterPro" id="IPR004561">
    <property type="entry name" value="IsoChor_synthase"/>
</dbReference>
<keyword evidence="3 4" id="KW-0413">Isomerase</keyword>
<accession>A0A549YMA7</accession>
<comment type="pathway">
    <text evidence="4">Quinol/quinone metabolism; menaquinone biosynthesis.</text>
</comment>
<proteinExistence type="inferred from homology"/>
<evidence type="ECO:0000256" key="1">
    <source>
        <dbReference type="ARBA" id="ARBA00000799"/>
    </source>
</evidence>
<keyword evidence="4" id="KW-0479">Metal-binding</keyword>
<comment type="caution">
    <text evidence="6">The sequence shown here is derived from an EMBL/GenBank/DDBJ whole genome shotgun (WGS) entry which is preliminary data.</text>
</comment>
<keyword evidence="7" id="KW-1185">Reference proteome</keyword>
<dbReference type="GO" id="GO:0009234">
    <property type="term" value="P:menaquinone biosynthetic process"/>
    <property type="evidence" value="ECO:0007669"/>
    <property type="project" value="UniProtKB-UniRule"/>
</dbReference>
<evidence type="ECO:0000259" key="5">
    <source>
        <dbReference type="Pfam" id="PF00425"/>
    </source>
</evidence>
<evidence type="ECO:0000256" key="4">
    <source>
        <dbReference type="HAMAP-Rule" id="MF_01935"/>
    </source>
</evidence>
<comment type="similarity">
    <text evidence="2 4">Belongs to the isochorismate synthase family.</text>
</comment>
<protein>
    <recommendedName>
        <fullName evidence="4">Isochorismate synthase MenF</fullName>
        <ecNumber evidence="4">5.4.4.2</ecNumber>
    </recommendedName>
    <alternativeName>
        <fullName evidence="4">Isochorismate mutase</fullName>
    </alternativeName>
</protein>
<feature type="active site" description="Proton acceptor" evidence="4">
    <location>
        <position position="219"/>
    </location>
</feature>
<dbReference type="EMBL" id="VJMZ01000001">
    <property type="protein sequence ID" value="TRM13018.1"/>
    <property type="molecule type" value="Genomic_DNA"/>
</dbReference>